<dbReference type="InterPro" id="IPR013320">
    <property type="entry name" value="ConA-like_dom_sf"/>
</dbReference>
<evidence type="ECO:0000256" key="2">
    <source>
        <dbReference type="SAM" id="SignalP"/>
    </source>
</evidence>
<keyword evidence="2" id="KW-0732">Signal</keyword>
<gene>
    <name evidence="4" type="ORF">IE4771_PE00186</name>
</gene>
<dbReference type="HOGENOM" id="CLU_899631_0_0_5"/>
<dbReference type="PROSITE" id="PS51762">
    <property type="entry name" value="GH16_2"/>
    <property type="match status" value="1"/>
</dbReference>
<comment type="similarity">
    <text evidence="1">Belongs to the glycosyl hydrolase 16 family.</text>
</comment>
<geneLocation type="plasmid" evidence="4 5">
    <name>pRetIE4771e</name>
</geneLocation>
<evidence type="ECO:0000256" key="1">
    <source>
        <dbReference type="ARBA" id="ARBA00006865"/>
    </source>
</evidence>
<feature type="chain" id="PRO_5001586957" evidence="2">
    <location>
        <begin position="29"/>
        <end position="307"/>
    </location>
</feature>
<sequence length="307" mass="35129">MMSSLSRRHFIRSSAAWLALQWHCTSVAAEPIDDPTVGRKIVFEDIFDTLDWSVWHAGPKATTDGTGFYGRSAFAAKHGEEGFNPYSIVADGAAENGTALQISAKYIGRPMNVRKYYGNTLPEFQWISGNLQTARKDGTVLKGWRKGYFEARMLFPRHPLTWPAFWMLNGRCILEPKTSIELDIVEHKGWEPTVYGTYLHEWGGPDQNSRSTGVETPVDMTAGYCRYGMLVDDTRCIPFFNRKPVIDRRTGKPADWPITRSTRLDEEFDVFWPLLTLALRTDVPFPQPLQEDDMLAHMRVDYFRVYS</sequence>
<dbReference type="Gene3D" id="2.60.120.200">
    <property type="match status" value="1"/>
</dbReference>
<dbReference type="RefSeq" id="WP_040142739.1">
    <property type="nucleotide sequence ID" value="NZ_CP006991.1"/>
</dbReference>
<keyword evidence="4" id="KW-0614">Plasmid</keyword>
<dbReference type="GO" id="GO:0004553">
    <property type="term" value="F:hydrolase activity, hydrolyzing O-glycosyl compounds"/>
    <property type="evidence" value="ECO:0007669"/>
    <property type="project" value="InterPro"/>
</dbReference>
<feature type="signal peptide" evidence="2">
    <location>
        <begin position="1"/>
        <end position="28"/>
    </location>
</feature>
<name>A0A060ICE4_RHIET</name>
<feature type="domain" description="GH16" evidence="3">
    <location>
        <begin position="53"/>
        <end position="307"/>
    </location>
</feature>
<evidence type="ECO:0000313" key="4">
    <source>
        <dbReference type="EMBL" id="AIC31412.1"/>
    </source>
</evidence>
<dbReference type="Proteomes" id="UP000027180">
    <property type="component" value="Plasmid pRetIE4771e"/>
</dbReference>
<dbReference type="KEGG" id="rei:IE4771_PE00186"/>
<accession>A0A060ICE4</accession>
<proteinExistence type="inferred from homology"/>
<dbReference type="InterPro" id="IPR000757">
    <property type="entry name" value="Beta-glucanase-like"/>
</dbReference>
<evidence type="ECO:0000259" key="3">
    <source>
        <dbReference type="PROSITE" id="PS51762"/>
    </source>
</evidence>
<dbReference type="AlphaFoldDB" id="A0A060ICE4"/>
<organism evidence="4 5">
    <name type="scientific">Rhizobium etli bv. mimosae str. IE4771</name>
    <dbReference type="NCBI Taxonomy" id="1432050"/>
    <lineage>
        <taxon>Bacteria</taxon>
        <taxon>Pseudomonadati</taxon>
        <taxon>Pseudomonadota</taxon>
        <taxon>Alphaproteobacteria</taxon>
        <taxon>Hyphomicrobiales</taxon>
        <taxon>Rhizobiaceae</taxon>
        <taxon>Rhizobium/Agrobacterium group</taxon>
        <taxon>Rhizobium</taxon>
    </lineage>
</organism>
<dbReference type="OrthoDB" id="9809583at2"/>
<evidence type="ECO:0000313" key="5">
    <source>
        <dbReference type="Proteomes" id="UP000027180"/>
    </source>
</evidence>
<protein>
    <submittedName>
        <fullName evidence="4">Glycoside hydrolase family 16 protein</fullName>
    </submittedName>
</protein>
<dbReference type="EMBL" id="CP006991">
    <property type="protein sequence ID" value="AIC31412.1"/>
    <property type="molecule type" value="Genomic_DNA"/>
</dbReference>
<keyword evidence="4" id="KW-0378">Hydrolase</keyword>
<dbReference type="SUPFAM" id="SSF49899">
    <property type="entry name" value="Concanavalin A-like lectins/glucanases"/>
    <property type="match status" value="1"/>
</dbReference>
<dbReference type="GO" id="GO:0005975">
    <property type="term" value="P:carbohydrate metabolic process"/>
    <property type="evidence" value="ECO:0007669"/>
    <property type="project" value="InterPro"/>
</dbReference>
<reference evidence="4 5" key="1">
    <citation type="submission" date="2013-12" db="EMBL/GenBank/DDBJ databases">
        <title>Complete genome sequence of Rhizobium etli bv. mimosae IE4771.</title>
        <authorList>
            <person name="Bustos P."/>
            <person name="Santamaria R.I."/>
            <person name="Lozano L."/>
            <person name="Ormeno-Orrillo E."/>
            <person name="Rogel M.A."/>
            <person name="Romero D."/>
            <person name="Cevallos M.A."/>
            <person name="Martinez-Romero E."/>
            <person name="Gonzalez V."/>
        </authorList>
    </citation>
    <scope>NUCLEOTIDE SEQUENCE [LARGE SCALE GENOMIC DNA]</scope>
    <source>
        <strain evidence="4 5">IE4771</strain>
        <plasmid evidence="5">Plasmid pRetIE4771e</plasmid>
    </source>
</reference>